<name>A0ABY7ECR7_MYAAR</name>
<dbReference type="InterPro" id="IPR011990">
    <property type="entry name" value="TPR-like_helical_dom_sf"/>
</dbReference>
<feature type="domain" description="Right handed beta helix" evidence="4">
    <location>
        <begin position="1289"/>
        <end position="1382"/>
    </location>
</feature>
<reference evidence="6" key="1">
    <citation type="submission" date="2022-11" db="EMBL/GenBank/DDBJ databases">
        <title>Centuries of genome instability and evolution in soft-shell clam transmissible cancer (bioRxiv).</title>
        <authorList>
            <person name="Hart S.F.M."/>
            <person name="Yonemitsu M.A."/>
            <person name="Giersch R.M."/>
            <person name="Beal B.F."/>
            <person name="Arriagada G."/>
            <person name="Davis B.W."/>
            <person name="Ostrander E.A."/>
            <person name="Goff S.P."/>
            <person name="Metzger M.J."/>
        </authorList>
    </citation>
    <scope>NUCLEOTIDE SEQUENCE</scope>
    <source>
        <strain evidence="6">MELC-2E11</strain>
        <tissue evidence="6">Siphon/mantle</tissue>
    </source>
</reference>
<dbReference type="InterPro" id="IPR002182">
    <property type="entry name" value="NB-ARC"/>
</dbReference>
<dbReference type="SUPFAM" id="SSF51126">
    <property type="entry name" value="Pectin lyase-like"/>
    <property type="match status" value="1"/>
</dbReference>
<accession>A0ABY7ECR7</accession>
<feature type="repeat" description="TPR" evidence="1">
    <location>
        <begin position="929"/>
        <end position="962"/>
    </location>
</feature>
<proteinExistence type="predicted"/>
<dbReference type="SUPFAM" id="SSF52540">
    <property type="entry name" value="P-loop containing nucleoside triphosphate hydrolases"/>
    <property type="match status" value="1"/>
</dbReference>
<dbReference type="Proteomes" id="UP001164746">
    <property type="component" value="Chromosome 6"/>
</dbReference>
<keyword evidence="7" id="KW-1185">Reference proteome</keyword>
<sequence length="1400" mass="158140">MGDIHKHIFELKKHWEENKELEAVIVDMSDDGATNQVTKPDIEEDQRRWLIISLCLHNAVSPALRTYVKPIVETEFKNFKKSHKIDAQQFPNYLKKYPPTKKDMNYESINNNKHVPKVNRKPDVANFDLCVKDAVDFSKLFMQTHMAHYTGFDDTCDQKVRNPWAHVNFTEWDTVKYQTCFQLMTQVIKNMTLPRAQEIAVLDQLTNWESNGMQLLKGTTIGLELLERITEKTKALATYIRGMGMISDDNFETSRNALDKISILLFSSVKELKQKNAELESRADKQETIVQQLSTDVDDVKSAVAQSDEKIYQMRQAFDVVTKESEDTRGLVLNTKSDILQKVEGMAKEIEETHKDMNTLKRNESHDRPQHKPFFYPPNRLQNFIGRDFELNELETNFESNKEKVYTQVICGLGGIGKTTIGSEYAWRSAKFYEGGIFWLEAENNESIANSVQKLAIDTGTTGQNEQETLHKTTRWLSMLQQRWLLVIDNVDADDISGMISELLLGPWKRGSKGHLLITTRRESAEAEEDFQVSTDCCLTLEVFTKQESINFMQKRTGLDVKTELASVESIIEELGSLPLALEQAAAYIKGLKRFGCSFKAYLEKFKKQRLKILKVSQRNKARLAVQTTWELNFEYVKQHSDESGVGDAAVTVMFISAFLFADDIPQALMNVGSPENITDENLCGILNDDIGPKQIMEILTRFSLFKQNNSESISVHRLVQEIVREKVTDTMNQKDTLRNAARMVHFALCHCKSPADVLKSDSIERGSLRMWNRLALHANVLKTYILNFSKLNSNEMDVCFNLETAYLLQSSAIYHSLFQRQDEALAAQDQMLSILTNARSEVPDKTCRELTFVKIPLLSEQKLLIENATSAVITDMGRQEEENKPLIAVDVEGLRIKGNEEFKEGHYSNAIQYYTEIVRSTSKTQLDAKILSNRSLAYFKSMDYQKALKDADRSIQIDPTNWKAYCWKAYSIAYLIKLGQLDQHWESVVLAAASIAGYYNKDCLMDLKMRIEYPGVRYKLIANENELTREISSLRNMPYTTLLLKEGVYTFGGLTVFTKGVQIIGIEDSVEINANNFQLALQNFSMSTIPSHVSFHFENVTFVENSKQVIVNQNVVATFLRCTFRNGKKACKHYPNCDGKEGCRNERKEECAEHFKIIESKSNVSGFPGNPGVVAYNGGKVYLENCKLIRCGGGGALSDGNGSLMNVQNCQILKMHNMGVEARNGGKAAVIGCEIRENQSHGVGIGPMGRGFVSGNTISGNGREGIWAGGILDFSIDGEKAGSTHPSGGSICTIIENIICNNGMSGISFDGGFYTVRGNRIFDNWCWGIMAKSRSSVDIENNDIFKNKCGGIRIGINYSAVVFIDGNTIRDHTGPGLFSLNSHEKDSLPWHRDVKKTRL</sequence>
<feature type="domain" description="Right handed beta helix" evidence="4">
    <location>
        <begin position="1110"/>
        <end position="1269"/>
    </location>
</feature>
<dbReference type="InterPro" id="IPR027417">
    <property type="entry name" value="P-loop_NTPase"/>
</dbReference>
<gene>
    <name evidence="6" type="ORF">MAR_017761</name>
</gene>
<evidence type="ECO:0000313" key="6">
    <source>
        <dbReference type="EMBL" id="WAR07803.1"/>
    </source>
</evidence>
<dbReference type="SMART" id="SM00710">
    <property type="entry name" value="PbH1"/>
    <property type="match status" value="6"/>
</dbReference>
<dbReference type="InterPro" id="IPR011050">
    <property type="entry name" value="Pectin_lyase_fold/virulence"/>
</dbReference>
<dbReference type="InterPro" id="IPR012334">
    <property type="entry name" value="Pectin_lyas_fold"/>
</dbReference>
<evidence type="ECO:0000256" key="1">
    <source>
        <dbReference type="PROSITE-ProRule" id="PRU00339"/>
    </source>
</evidence>
<dbReference type="InterPro" id="IPR039448">
    <property type="entry name" value="Beta_helix"/>
</dbReference>
<dbReference type="Gene3D" id="1.25.40.10">
    <property type="entry name" value="Tetratricopeptide repeat domain"/>
    <property type="match status" value="1"/>
</dbReference>
<organism evidence="6 7">
    <name type="scientific">Mya arenaria</name>
    <name type="common">Soft-shell clam</name>
    <dbReference type="NCBI Taxonomy" id="6604"/>
    <lineage>
        <taxon>Eukaryota</taxon>
        <taxon>Metazoa</taxon>
        <taxon>Spiralia</taxon>
        <taxon>Lophotrochozoa</taxon>
        <taxon>Mollusca</taxon>
        <taxon>Bivalvia</taxon>
        <taxon>Autobranchia</taxon>
        <taxon>Heteroconchia</taxon>
        <taxon>Euheterodonta</taxon>
        <taxon>Imparidentia</taxon>
        <taxon>Neoheterodontei</taxon>
        <taxon>Myida</taxon>
        <taxon>Myoidea</taxon>
        <taxon>Myidae</taxon>
        <taxon>Mya</taxon>
    </lineage>
</organism>
<dbReference type="Pfam" id="PF25000">
    <property type="entry name" value="DUF7779"/>
    <property type="match status" value="1"/>
</dbReference>
<feature type="domain" description="DUF7779" evidence="5">
    <location>
        <begin position="651"/>
        <end position="731"/>
    </location>
</feature>
<feature type="domain" description="NB-ARC" evidence="3">
    <location>
        <begin position="407"/>
        <end position="556"/>
    </location>
</feature>
<dbReference type="PANTHER" id="PTHR35205">
    <property type="entry name" value="NB-ARC AND TPR DOMAIN PROTEIN"/>
    <property type="match status" value="1"/>
</dbReference>
<keyword evidence="2" id="KW-0175">Coiled coil</keyword>
<dbReference type="PANTHER" id="PTHR35205:SF1">
    <property type="entry name" value="ZU5 DOMAIN-CONTAINING PROTEIN"/>
    <property type="match status" value="1"/>
</dbReference>
<dbReference type="InterPro" id="IPR056681">
    <property type="entry name" value="DUF7779"/>
</dbReference>
<keyword evidence="1" id="KW-0802">TPR repeat</keyword>
<dbReference type="EMBL" id="CP111017">
    <property type="protein sequence ID" value="WAR07803.1"/>
    <property type="molecule type" value="Genomic_DNA"/>
</dbReference>
<evidence type="ECO:0000256" key="2">
    <source>
        <dbReference type="SAM" id="Coils"/>
    </source>
</evidence>
<dbReference type="Gene3D" id="2.160.20.10">
    <property type="entry name" value="Single-stranded right-handed beta-helix, Pectin lyase-like"/>
    <property type="match status" value="2"/>
</dbReference>
<dbReference type="InterPro" id="IPR006626">
    <property type="entry name" value="PbH1"/>
</dbReference>
<evidence type="ECO:0000313" key="7">
    <source>
        <dbReference type="Proteomes" id="UP001164746"/>
    </source>
</evidence>
<evidence type="ECO:0000259" key="5">
    <source>
        <dbReference type="Pfam" id="PF25000"/>
    </source>
</evidence>
<dbReference type="SMART" id="SM00028">
    <property type="entry name" value="TPR"/>
    <property type="match status" value="2"/>
</dbReference>
<evidence type="ECO:0000259" key="4">
    <source>
        <dbReference type="Pfam" id="PF13229"/>
    </source>
</evidence>
<feature type="coiled-coil region" evidence="2">
    <location>
        <begin position="269"/>
        <end position="296"/>
    </location>
</feature>
<evidence type="ECO:0000259" key="3">
    <source>
        <dbReference type="Pfam" id="PF00931"/>
    </source>
</evidence>
<protein>
    <submittedName>
        <fullName evidence="6">STIP1-like protein</fullName>
    </submittedName>
</protein>
<dbReference type="Gene3D" id="3.40.50.300">
    <property type="entry name" value="P-loop containing nucleotide triphosphate hydrolases"/>
    <property type="match status" value="1"/>
</dbReference>
<dbReference type="PROSITE" id="PS50005">
    <property type="entry name" value="TPR"/>
    <property type="match status" value="1"/>
</dbReference>
<dbReference type="Gene3D" id="1.10.287.950">
    <property type="entry name" value="Methyl-accepting chemotaxis protein"/>
    <property type="match status" value="1"/>
</dbReference>
<dbReference type="Pfam" id="PF00931">
    <property type="entry name" value="NB-ARC"/>
    <property type="match status" value="1"/>
</dbReference>
<dbReference type="InterPro" id="IPR019734">
    <property type="entry name" value="TPR_rpt"/>
</dbReference>
<dbReference type="Pfam" id="PF13229">
    <property type="entry name" value="Beta_helix"/>
    <property type="match status" value="2"/>
</dbReference>
<dbReference type="PRINTS" id="PR00364">
    <property type="entry name" value="DISEASERSIST"/>
</dbReference>
<dbReference type="SUPFAM" id="SSF48452">
    <property type="entry name" value="TPR-like"/>
    <property type="match status" value="1"/>
</dbReference>